<dbReference type="PROSITE" id="PS50893">
    <property type="entry name" value="ABC_TRANSPORTER_2"/>
    <property type="match status" value="1"/>
</dbReference>
<dbReference type="SUPFAM" id="SSF52540">
    <property type="entry name" value="P-loop containing nucleoside triphosphate hydrolases"/>
    <property type="match status" value="1"/>
</dbReference>
<comment type="caution">
    <text evidence="12">The sequence shown here is derived from an EMBL/GenBank/DDBJ whole genome shotgun (WGS) entry which is preliminary data.</text>
</comment>
<dbReference type="AlphaFoldDB" id="A0A0R1RNL4"/>
<keyword evidence="8 9" id="KW-0472">Membrane</keyword>
<evidence type="ECO:0000256" key="3">
    <source>
        <dbReference type="ARBA" id="ARBA00022475"/>
    </source>
</evidence>
<dbReference type="GO" id="GO:0005886">
    <property type="term" value="C:plasma membrane"/>
    <property type="evidence" value="ECO:0007669"/>
    <property type="project" value="UniProtKB-SubCell"/>
</dbReference>
<feature type="transmembrane region" description="Helical" evidence="9">
    <location>
        <begin position="65"/>
        <end position="85"/>
    </location>
</feature>
<keyword evidence="6" id="KW-0067">ATP-binding</keyword>
<dbReference type="GO" id="GO:0016887">
    <property type="term" value="F:ATP hydrolysis activity"/>
    <property type="evidence" value="ECO:0007669"/>
    <property type="project" value="InterPro"/>
</dbReference>
<evidence type="ECO:0000256" key="4">
    <source>
        <dbReference type="ARBA" id="ARBA00022692"/>
    </source>
</evidence>
<gene>
    <name evidence="12" type="ORF">FD35_GL002505</name>
</gene>
<dbReference type="GO" id="GO:0005524">
    <property type="term" value="F:ATP binding"/>
    <property type="evidence" value="ECO:0007669"/>
    <property type="project" value="UniProtKB-KW"/>
</dbReference>
<evidence type="ECO:0000313" key="12">
    <source>
        <dbReference type="EMBL" id="KRL55051.1"/>
    </source>
</evidence>
<evidence type="ECO:0000256" key="2">
    <source>
        <dbReference type="ARBA" id="ARBA00022448"/>
    </source>
</evidence>
<dbReference type="SMART" id="SM00382">
    <property type="entry name" value="AAA"/>
    <property type="match status" value="1"/>
</dbReference>
<keyword evidence="7 9" id="KW-1133">Transmembrane helix</keyword>
<dbReference type="GO" id="GO:0015421">
    <property type="term" value="F:ABC-type oligopeptide transporter activity"/>
    <property type="evidence" value="ECO:0007669"/>
    <property type="project" value="TreeGrafter"/>
</dbReference>
<dbReference type="SUPFAM" id="SSF90123">
    <property type="entry name" value="ABC transporter transmembrane region"/>
    <property type="match status" value="1"/>
</dbReference>
<dbReference type="STRING" id="1114972.FD35_GL002505"/>
<dbReference type="CDD" id="cd07346">
    <property type="entry name" value="ABC_6TM_exporters"/>
    <property type="match status" value="1"/>
</dbReference>
<evidence type="ECO:0000256" key="1">
    <source>
        <dbReference type="ARBA" id="ARBA00004651"/>
    </source>
</evidence>
<comment type="subcellular location">
    <subcellularLocation>
        <location evidence="1">Cell membrane</location>
        <topology evidence="1">Multi-pass membrane protein</topology>
    </subcellularLocation>
</comment>
<feature type="domain" description="ABC transmembrane type-1" evidence="11">
    <location>
        <begin position="29"/>
        <end position="311"/>
    </location>
</feature>
<dbReference type="Gene3D" id="3.40.50.300">
    <property type="entry name" value="P-loop containing nucleotide triphosphate hydrolases"/>
    <property type="match status" value="1"/>
</dbReference>
<keyword evidence="3" id="KW-1003">Cell membrane</keyword>
<dbReference type="Gene3D" id="1.20.1560.10">
    <property type="entry name" value="ABC transporter type 1, transmembrane domain"/>
    <property type="match status" value="1"/>
</dbReference>
<feature type="transmembrane region" description="Helical" evidence="9">
    <location>
        <begin position="258"/>
        <end position="276"/>
    </location>
</feature>
<dbReference type="PROSITE" id="PS50929">
    <property type="entry name" value="ABC_TM1F"/>
    <property type="match status" value="1"/>
</dbReference>
<dbReference type="eggNOG" id="COG1132">
    <property type="taxonomic scope" value="Bacteria"/>
</dbReference>
<evidence type="ECO:0000256" key="8">
    <source>
        <dbReference type="ARBA" id="ARBA00023136"/>
    </source>
</evidence>
<keyword evidence="5" id="KW-0547">Nucleotide-binding</keyword>
<dbReference type="EMBL" id="AZFF01000007">
    <property type="protein sequence ID" value="KRL55051.1"/>
    <property type="molecule type" value="Genomic_DNA"/>
</dbReference>
<keyword evidence="4 9" id="KW-0812">Transmembrane</keyword>
<dbReference type="PANTHER" id="PTHR43394">
    <property type="entry name" value="ATP-DEPENDENT PERMEASE MDL1, MITOCHONDRIAL"/>
    <property type="match status" value="1"/>
</dbReference>
<evidence type="ECO:0000256" key="5">
    <source>
        <dbReference type="ARBA" id="ARBA00022741"/>
    </source>
</evidence>
<evidence type="ECO:0000256" key="7">
    <source>
        <dbReference type="ARBA" id="ARBA00022989"/>
    </source>
</evidence>
<dbReference type="Pfam" id="PF00664">
    <property type="entry name" value="ABC_membrane"/>
    <property type="match status" value="1"/>
</dbReference>
<dbReference type="PATRIC" id="fig|1114972.6.peg.2569"/>
<feature type="domain" description="ABC transporter" evidence="10">
    <location>
        <begin position="345"/>
        <end position="587"/>
    </location>
</feature>
<keyword evidence="2" id="KW-0813">Transport</keyword>
<accession>A0A0R1RNL4</accession>
<dbReference type="InterPro" id="IPR003439">
    <property type="entry name" value="ABC_transporter-like_ATP-bd"/>
</dbReference>
<feature type="transmembrane region" description="Helical" evidence="9">
    <location>
        <begin position="169"/>
        <end position="186"/>
    </location>
</feature>
<evidence type="ECO:0000259" key="11">
    <source>
        <dbReference type="PROSITE" id="PS50929"/>
    </source>
</evidence>
<dbReference type="OrthoDB" id="9770415at2"/>
<dbReference type="Pfam" id="PF00005">
    <property type="entry name" value="ABC_tran"/>
    <property type="match status" value="1"/>
</dbReference>
<proteinExistence type="predicted"/>
<dbReference type="InterPro" id="IPR027417">
    <property type="entry name" value="P-loop_NTPase"/>
</dbReference>
<dbReference type="InterPro" id="IPR003593">
    <property type="entry name" value="AAA+_ATPase"/>
</dbReference>
<dbReference type="InterPro" id="IPR017871">
    <property type="entry name" value="ABC_transporter-like_CS"/>
</dbReference>
<dbReference type="Proteomes" id="UP000051999">
    <property type="component" value="Unassembled WGS sequence"/>
</dbReference>
<name>A0A0R1RNL4_9LACO</name>
<dbReference type="PROSITE" id="PS00211">
    <property type="entry name" value="ABC_TRANSPORTER_1"/>
    <property type="match status" value="1"/>
</dbReference>
<protein>
    <submittedName>
        <fullName evidence="12">Xenobiotic-transporting ATPase</fullName>
    </submittedName>
</protein>
<feature type="transmembrane region" description="Helical" evidence="9">
    <location>
        <begin position="26"/>
        <end position="45"/>
    </location>
</feature>
<sequence length="590" mass="66121">MAQSTEKVTLSNMFRFVFGQVLNRKWLLILNIVALTVISLLEFVIPQYTQYIIDHVIPKHDIGLLTKVVLGLLATAIVLGVLSYVSTYYMGVMSQGAITNLRTELYQSTLQLDTQFFESSKTGDLMVRLTSDINNLQSLISANMLSMIGSIITFIFVWIYIFILNWQMAIAITITFPFMFLIYRIFRNRIHNAFRAARASQAQMSNQMQNTLTQIDLIKSYTNEEFEEQRFGMFANQNKQDMIRATQNQALFSPLIDFVNYLGTAIILAFGAYFVIHHQLTVGQLVAYLAYIGMLQGPIRAFTQILNQLQQSLVSYGRVMDIMALRPIIVDQPNAVPFPTMSTGVQLKDVSFTYPESDRPSTGTIPAAVSHVSFNIPFGKTTALVGHSGSGKTTLTKLIDHLYNLDAGDILFDGRPISQIQLQSLRENIAIVSQDIYMLDGSIRDNVRYGRSNATDDEIWQVIEMADIADFVHGLPQGLDTQIGERGVKLSGGQKQRLSIARALLKNAQLVILDEATASLDNESEKTIQHALENLMQSRTSLVIAHRLSTIHNADQIIVMDHGQVVERGTHTELLVANGPYAKLYNAQFN</sequence>
<keyword evidence="13" id="KW-1185">Reference proteome</keyword>
<dbReference type="InterPro" id="IPR036640">
    <property type="entry name" value="ABC1_TM_sf"/>
</dbReference>
<feature type="transmembrane region" description="Helical" evidence="9">
    <location>
        <begin position="144"/>
        <end position="163"/>
    </location>
</feature>
<dbReference type="RefSeq" id="WP_017260564.1">
    <property type="nucleotide sequence ID" value="NZ_AUAW01000007.1"/>
</dbReference>
<organism evidence="12 13">
    <name type="scientific">Furfurilactobacillus rossiae DSM 15814</name>
    <dbReference type="NCBI Taxonomy" id="1114972"/>
    <lineage>
        <taxon>Bacteria</taxon>
        <taxon>Bacillati</taxon>
        <taxon>Bacillota</taxon>
        <taxon>Bacilli</taxon>
        <taxon>Lactobacillales</taxon>
        <taxon>Lactobacillaceae</taxon>
        <taxon>Furfurilactobacillus</taxon>
    </lineage>
</organism>
<evidence type="ECO:0000313" key="13">
    <source>
        <dbReference type="Proteomes" id="UP000051999"/>
    </source>
</evidence>
<dbReference type="PANTHER" id="PTHR43394:SF1">
    <property type="entry name" value="ATP-BINDING CASSETTE SUB-FAMILY B MEMBER 10, MITOCHONDRIAL"/>
    <property type="match status" value="1"/>
</dbReference>
<dbReference type="InterPro" id="IPR039421">
    <property type="entry name" value="Type_1_exporter"/>
</dbReference>
<evidence type="ECO:0000256" key="9">
    <source>
        <dbReference type="SAM" id="Phobius"/>
    </source>
</evidence>
<evidence type="ECO:0000256" key="6">
    <source>
        <dbReference type="ARBA" id="ARBA00022840"/>
    </source>
</evidence>
<dbReference type="InterPro" id="IPR011527">
    <property type="entry name" value="ABC1_TM_dom"/>
</dbReference>
<evidence type="ECO:0000259" key="10">
    <source>
        <dbReference type="PROSITE" id="PS50893"/>
    </source>
</evidence>
<dbReference type="FunFam" id="3.40.50.300:FF:000221">
    <property type="entry name" value="Multidrug ABC transporter ATP-binding protein"/>
    <property type="match status" value="1"/>
</dbReference>
<reference evidence="12 13" key="1">
    <citation type="journal article" date="2015" name="Genome Announc.">
        <title>Expanding the biotechnology potential of lactobacilli through comparative genomics of 213 strains and associated genera.</title>
        <authorList>
            <person name="Sun Z."/>
            <person name="Harris H.M."/>
            <person name="McCann A."/>
            <person name="Guo C."/>
            <person name="Argimon S."/>
            <person name="Zhang W."/>
            <person name="Yang X."/>
            <person name="Jeffery I.B."/>
            <person name="Cooney J.C."/>
            <person name="Kagawa T.F."/>
            <person name="Liu W."/>
            <person name="Song Y."/>
            <person name="Salvetti E."/>
            <person name="Wrobel A."/>
            <person name="Rasinkangas P."/>
            <person name="Parkhill J."/>
            <person name="Rea M.C."/>
            <person name="O'Sullivan O."/>
            <person name="Ritari J."/>
            <person name="Douillard F.P."/>
            <person name="Paul Ross R."/>
            <person name="Yang R."/>
            <person name="Briner A.E."/>
            <person name="Felis G.E."/>
            <person name="de Vos W.M."/>
            <person name="Barrangou R."/>
            <person name="Klaenhammer T.R."/>
            <person name="Caufield P.W."/>
            <person name="Cui Y."/>
            <person name="Zhang H."/>
            <person name="O'Toole P.W."/>
        </authorList>
    </citation>
    <scope>NUCLEOTIDE SEQUENCE [LARGE SCALE GENOMIC DNA]</scope>
    <source>
        <strain evidence="12 13">DSM 15814</strain>
    </source>
</reference>